<accession>A0AAN6IUJ7</accession>
<comment type="subcellular location">
    <subcellularLocation>
        <location evidence="1">Cytoplasm</location>
    </subcellularLocation>
</comment>
<proteinExistence type="predicted"/>
<dbReference type="Gene3D" id="2.130.10.10">
    <property type="entry name" value="YVTN repeat-like/Quinoprotein amine dehydrogenase"/>
    <property type="match status" value="2"/>
</dbReference>
<dbReference type="GO" id="GO:0010970">
    <property type="term" value="P:transport along microtubule"/>
    <property type="evidence" value="ECO:0007669"/>
    <property type="project" value="TreeGrafter"/>
</dbReference>
<dbReference type="SMART" id="SM00320">
    <property type="entry name" value="WD40"/>
    <property type="match status" value="4"/>
</dbReference>
<dbReference type="InterPro" id="IPR001680">
    <property type="entry name" value="WD40_rpt"/>
</dbReference>
<feature type="compositionally biased region" description="Polar residues" evidence="6">
    <location>
        <begin position="103"/>
        <end position="114"/>
    </location>
</feature>
<feature type="region of interest" description="Disordered" evidence="6">
    <location>
        <begin position="21"/>
        <end position="182"/>
    </location>
</feature>
<dbReference type="Pfam" id="PF00400">
    <property type="entry name" value="WD40"/>
    <property type="match status" value="2"/>
</dbReference>
<feature type="compositionally biased region" description="Polar residues" evidence="6">
    <location>
        <begin position="79"/>
        <end position="94"/>
    </location>
</feature>
<evidence type="ECO:0000256" key="4">
    <source>
        <dbReference type="ARBA" id="ARBA00022737"/>
    </source>
</evidence>
<dbReference type="InterPro" id="IPR050687">
    <property type="entry name" value="Dynein_IC"/>
</dbReference>
<dbReference type="PROSITE" id="PS50294">
    <property type="entry name" value="WD_REPEATS_REGION"/>
    <property type="match status" value="1"/>
</dbReference>
<feature type="region of interest" description="Disordered" evidence="6">
    <location>
        <begin position="263"/>
        <end position="284"/>
    </location>
</feature>
<dbReference type="InterPro" id="IPR036322">
    <property type="entry name" value="WD40_repeat_dom_sf"/>
</dbReference>
<comment type="caution">
    <text evidence="7">The sequence shown here is derived from an EMBL/GenBank/DDBJ whole genome shotgun (WGS) entry which is preliminary data.</text>
</comment>
<evidence type="ECO:0000256" key="5">
    <source>
        <dbReference type="PROSITE-ProRule" id="PRU00221"/>
    </source>
</evidence>
<keyword evidence="3 5" id="KW-0853">WD repeat</keyword>
<gene>
    <name evidence="7" type="ORF">HRR80_007982</name>
</gene>
<evidence type="ECO:0000313" key="8">
    <source>
        <dbReference type="Proteomes" id="UP001161757"/>
    </source>
</evidence>
<evidence type="ECO:0000256" key="6">
    <source>
        <dbReference type="SAM" id="MobiDB-lite"/>
    </source>
</evidence>
<dbReference type="GO" id="GO:0005868">
    <property type="term" value="C:cytoplasmic dynein complex"/>
    <property type="evidence" value="ECO:0007669"/>
    <property type="project" value="TreeGrafter"/>
</dbReference>
<dbReference type="InterPro" id="IPR015943">
    <property type="entry name" value="WD40/YVTN_repeat-like_dom_sf"/>
</dbReference>
<feature type="repeat" description="WD" evidence="5">
    <location>
        <begin position="505"/>
        <end position="552"/>
    </location>
</feature>
<dbReference type="PANTHER" id="PTHR12442:SF22">
    <property type="entry name" value="CYTOPLASMIC DYNEIN 1 INTERMEDIATE CHAIN-RELATED"/>
    <property type="match status" value="1"/>
</dbReference>
<dbReference type="SUPFAM" id="SSF50978">
    <property type="entry name" value="WD40 repeat-like"/>
    <property type="match status" value="1"/>
</dbReference>
<evidence type="ECO:0000256" key="3">
    <source>
        <dbReference type="ARBA" id="ARBA00022574"/>
    </source>
</evidence>
<dbReference type="GO" id="GO:0045503">
    <property type="term" value="F:dynein light chain binding"/>
    <property type="evidence" value="ECO:0007669"/>
    <property type="project" value="TreeGrafter"/>
</dbReference>
<dbReference type="Proteomes" id="UP001161757">
    <property type="component" value="Unassembled WGS sequence"/>
</dbReference>
<evidence type="ECO:0008006" key="9">
    <source>
        <dbReference type="Google" id="ProtNLM"/>
    </source>
</evidence>
<feature type="compositionally biased region" description="Basic and acidic residues" evidence="6">
    <location>
        <begin position="63"/>
        <end position="78"/>
    </location>
</feature>
<dbReference type="PROSITE" id="PS50082">
    <property type="entry name" value="WD_REPEATS_2"/>
    <property type="match status" value="1"/>
</dbReference>
<evidence type="ECO:0000256" key="1">
    <source>
        <dbReference type="ARBA" id="ARBA00004496"/>
    </source>
</evidence>
<dbReference type="GO" id="GO:0005737">
    <property type="term" value="C:cytoplasm"/>
    <property type="evidence" value="ECO:0007669"/>
    <property type="project" value="UniProtKB-SubCell"/>
</dbReference>
<sequence>MSSSRKEELLAKKARLAELKRQRELRQEQYASTRRSIGEVPSPSKTAEERRSEIDSLVSSLIDSRKESTATPSRRESRPSSVHGTGTGQTTPQNDVEPASRRPMQSTSTQTEPTDATFPIYEDAAVGERAPPKKEYITYSKGVQTEPYTEDTVQAREDSDEDELSQRSRKRLSKRDQEKDEEIRQALRREIEEEIKATFNQGSTSQSTSQQRFPLRNLTNNELNAVVSSPDFVAFVERSSKVIERALDMDDEYDLLADYTRTSTLDDDDEDDTNNPYSRTGKKAHSLRESLQLFSDRYTRRRIVSDIQFSPHFNELLLSSYTKNPSAPHEPAGLVLLWNTHAPSRPEYTFTASSDVLSARFSPFHPNLVIGGCYSGQVCLWDTRVSGRTGQPVQKTPQSGSHLGHTHPVYSINVVGTPNAHNILTASMDGVVCSWSVDMLTQAQEYLILHTPPPAKTDDLAPTSMSFPAADPTFFVVGTEEGSIYACHRYDRAGAQAGVDNRIAYRGHTAPVMSTQFHPARGPVDMGDLLLSSSSDWSVKLWRIKPSAAAGTVAAITSAATTPGPSVEGPILNLGREDLVYDAKWAPHKPSVFGYVTGAGDLEVFDLTYDLEVPIVKASPTRGKNGTVPFKGLNKLAWEERRGSHIAVGGLDGVVTVFDVGKGLQCGNGEWSSDDWLNMKRLVSKLGGGKS</sequence>
<evidence type="ECO:0000256" key="2">
    <source>
        <dbReference type="ARBA" id="ARBA00022490"/>
    </source>
</evidence>
<keyword evidence="2" id="KW-0963">Cytoplasm</keyword>
<name>A0AAN6IUJ7_EXODE</name>
<dbReference type="GO" id="GO:0045504">
    <property type="term" value="F:dynein heavy chain binding"/>
    <property type="evidence" value="ECO:0007669"/>
    <property type="project" value="TreeGrafter"/>
</dbReference>
<dbReference type="AlphaFoldDB" id="A0AAN6IUJ7"/>
<protein>
    <recommendedName>
        <fullName evidence="9">Dynein intermediate chain, cytosolic</fullName>
    </recommendedName>
</protein>
<organism evidence="7 8">
    <name type="scientific">Exophiala dermatitidis</name>
    <name type="common">Black yeast-like fungus</name>
    <name type="synonym">Wangiella dermatitidis</name>
    <dbReference type="NCBI Taxonomy" id="5970"/>
    <lineage>
        <taxon>Eukaryota</taxon>
        <taxon>Fungi</taxon>
        <taxon>Dikarya</taxon>
        <taxon>Ascomycota</taxon>
        <taxon>Pezizomycotina</taxon>
        <taxon>Eurotiomycetes</taxon>
        <taxon>Chaetothyriomycetidae</taxon>
        <taxon>Chaetothyriales</taxon>
        <taxon>Herpotrichiellaceae</taxon>
        <taxon>Exophiala</taxon>
    </lineage>
</organism>
<dbReference type="EMBL" id="JAJGCB010000021">
    <property type="protein sequence ID" value="KAJ8987901.1"/>
    <property type="molecule type" value="Genomic_DNA"/>
</dbReference>
<evidence type="ECO:0000313" key="7">
    <source>
        <dbReference type="EMBL" id="KAJ8987901.1"/>
    </source>
</evidence>
<reference evidence="7" key="1">
    <citation type="submission" date="2023-01" db="EMBL/GenBank/DDBJ databases">
        <title>Exophiala dermititidis isolated from Cystic Fibrosis Patient.</title>
        <authorList>
            <person name="Kurbessoian T."/>
            <person name="Crocker A."/>
            <person name="Murante D."/>
            <person name="Hogan D.A."/>
            <person name="Stajich J.E."/>
        </authorList>
    </citation>
    <scope>NUCLEOTIDE SEQUENCE</scope>
    <source>
        <strain evidence="7">Ex8</strain>
    </source>
</reference>
<keyword evidence="4" id="KW-0677">Repeat</keyword>
<dbReference type="PANTHER" id="PTHR12442">
    <property type="entry name" value="DYNEIN INTERMEDIATE CHAIN"/>
    <property type="match status" value="1"/>
</dbReference>